<evidence type="ECO:0000256" key="1">
    <source>
        <dbReference type="ARBA" id="ARBA00023125"/>
    </source>
</evidence>
<proteinExistence type="predicted"/>
<keyword evidence="6" id="KW-1185">Reference proteome</keyword>
<dbReference type="Pfam" id="PF00440">
    <property type="entry name" value="TetR_N"/>
    <property type="match status" value="1"/>
</dbReference>
<reference evidence="5 6" key="1">
    <citation type="submission" date="2023-07" db="EMBL/GenBank/DDBJ databases">
        <title>Sequencing the genomes of 1000 actinobacteria strains.</title>
        <authorList>
            <person name="Klenk H.-P."/>
        </authorList>
    </citation>
    <scope>NUCLEOTIDE SEQUENCE [LARGE SCALE GENOMIC DNA]</scope>
    <source>
        <strain evidence="5 6">DSM 44109</strain>
    </source>
</reference>
<dbReference type="PANTHER" id="PTHR30055:SF146">
    <property type="entry name" value="HTH-TYPE TRANSCRIPTIONAL DUAL REGULATOR CECR"/>
    <property type="match status" value="1"/>
</dbReference>
<dbReference type="InterPro" id="IPR001647">
    <property type="entry name" value="HTH_TetR"/>
</dbReference>
<gene>
    <name evidence="5" type="ORF">J2S55_000391</name>
</gene>
<accession>A0ABT9QVY6</accession>
<protein>
    <submittedName>
        <fullName evidence="5">AcrR family transcriptional regulator</fullName>
    </submittedName>
</protein>
<dbReference type="SUPFAM" id="SSF46689">
    <property type="entry name" value="Homeodomain-like"/>
    <property type="match status" value="1"/>
</dbReference>
<dbReference type="PANTHER" id="PTHR30055">
    <property type="entry name" value="HTH-TYPE TRANSCRIPTIONAL REGULATOR RUTR"/>
    <property type="match status" value="1"/>
</dbReference>
<evidence type="ECO:0000313" key="5">
    <source>
        <dbReference type="EMBL" id="MDP9861132.1"/>
    </source>
</evidence>
<dbReference type="PROSITE" id="PS50977">
    <property type="entry name" value="HTH_TETR_2"/>
    <property type="match status" value="1"/>
</dbReference>
<dbReference type="Gene3D" id="1.10.357.10">
    <property type="entry name" value="Tetracycline Repressor, domain 2"/>
    <property type="match status" value="1"/>
</dbReference>
<evidence type="ECO:0000256" key="2">
    <source>
        <dbReference type="PROSITE-ProRule" id="PRU00335"/>
    </source>
</evidence>
<keyword evidence="1 2" id="KW-0238">DNA-binding</keyword>
<dbReference type="InterPro" id="IPR009057">
    <property type="entry name" value="Homeodomain-like_sf"/>
</dbReference>
<organism evidence="5 6">
    <name type="scientific">Streptosporangium brasiliense</name>
    <dbReference type="NCBI Taxonomy" id="47480"/>
    <lineage>
        <taxon>Bacteria</taxon>
        <taxon>Bacillati</taxon>
        <taxon>Actinomycetota</taxon>
        <taxon>Actinomycetes</taxon>
        <taxon>Streptosporangiales</taxon>
        <taxon>Streptosporangiaceae</taxon>
        <taxon>Streptosporangium</taxon>
    </lineage>
</organism>
<dbReference type="RefSeq" id="WP_306856835.1">
    <property type="nucleotide sequence ID" value="NZ_JAUSRB010000001.1"/>
</dbReference>
<evidence type="ECO:0000256" key="3">
    <source>
        <dbReference type="SAM" id="MobiDB-lite"/>
    </source>
</evidence>
<feature type="DNA-binding region" description="H-T-H motif" evidence="2">
    <location>
        <begin position="34"/>
        <end position="53"/>
    </location>
</feature>
<evidence type="ECO:0000313" key="6">
    <source>
        <dbReference type="Proteomes" id="UP001230426"/>
    </source>
</evidence>
<dbReference type="InterPro" id="IPR050109">
    <property type="entry name" value="HTH-type_TetR-like_transc_reg"/>
</dbReference>
<sequence>MGRLTRAETQERNRARVLAAAQEEFTERGFRDAKIDAIAERAELTRGAVYSNFPGKRALYFAVLADLAERAPRSPHPEPGRTAREALGAFARAWVAGLPLATDERPGPARLGSDLMSEILVDGRTRLPFAQLMRFDAILLGLALERLRPPGTPAGRLVRVAESVLTTLHGAGQLAAAAPGFVEPFNVIGVCEQLADLDLGDAWQPPHLPYVPLARPADEPWSPPPAADVIRGGPARLADDGVVAVLGLHRLEAVEEAVRAAPAGATVTAVLVTGDPAELTPLARLAVAGLCACLRQAFPPTAWPPLQVVHDGSGALAAAAGVPAVSDGTEAAVRVEAGRIVARADGRGACHAAASAGGAVPAEETRKTDILRKGGPDLVTDAADGPVRRAPRT</sequence>
<dbReference type="PRINTS" id="PR00455">
    <property type="entry name" value="HTHTETR"/>
</dbReference>
<feature type="domain" description="HTH tetR-type" evidence="4">
    <location>
        <begin position="11"/>
        <end position="71"/>
    </location>
</feature>
<dbReference type="Proteomes" id="UP001230426">
    <property type="component" value="Unassembled WGS sequence"/>
</dbReference>
<comment type="caution">
    <text evidence="5">The sequence shown here is derived from an EMBL/GenBank/DDBJ whole genome shotgun (WGS) entry which is preliminary data.</text>
</comment>
<name>A0ABT9QVY6_9ACTN</name>
<feature type="region of interest" description="Disordered" evidence="3">
    <location>
        <begin position="373"/>
        <end position="393"/>
    </location>
</feature>
<evidence type="ECO:0000259" key="4">
    <source>
        <dbReference type="PROSITE" id="PS50977"/>
    </source>
</evidence>
<dbReference type="EMBL" id="JAUSRB010000001">
    <property type="protein sequence ID" value="MDP9861132.1"/>
    <property type="molecule type" value="Genomic_DNA"/>
</dbReference>